<evidence type="ECO:0000256" key="1">
    <source>
        <dbReference type="PROSITE-ProRule" id="PRU01263"/>
    </source>
</evidence>
<dbReference type="SUPFAM" id="SSF57716">
    <property type="entry name" value="Glucocorticoid receptor-like (DNA-binding domain)"/>
    <property type="match status" value="1"/>
</dbReference>
<dbReference type="Pfam" id="PF07776">
    <property type="entry name" value="zf-AD"/>
    <property type="match status" value="1"/>
</dbReference>
<evidence type="ECO:0000313" key="5">
    <source>
        <dbReference type="Proteomes" id="UP000299102"/>
    </source>
</evidence>
<evidence type="ECO:0000259" key="3">
    <source>
        <dbReference type="PROSITE" id="PS51915"/>
    </source>
</evidence>
<dbReference type="OrthoDB" id="3437960at2759"/>
<dbReference type="GO" id="GO:0005634">
    <property type="term" value="C:nucleus"/>
    <property type="evidence" value="ECO:0007669"/>
    <property type="project" value="InterPro"/>
</dbReference>
<dbReference type="AlphaFoldDB" id="A0A4C1SJ20"/>
<feature type="binding site" evidence="1">
    <location>
        <position position="9"/>
    </location>
    <ligand>
        <name>Zn(2+)</name>
        <dbReference type="ChEBI" id="CHEBI:29105"/>
    </ligand>
</feature>
<proteinExistence type="predicted"/>
<dbReference type="STRING" id="151549.A0A4C1SJ20"/>
<sequence>MTSTSHIHCRLCAELKPSEKLLDLVNDANKCIDILEKLSYLNAIYVDLTDDTIPKTICFVCCEQLEKAYDFLYKVQKAQTVLKNIFNKEDLKSDSSCDERDSRISPEPENITSEKSTPLNVKNLNNDSNIGFSQLDIKNEPKEENEIVPNSETLNLPSKNVSQNLDVHEILNASIFENSIEGDSENIVWYGKELTNDKNLWKDYTWLCSHCKMEFGDLYVLRSHTKEVHKKCCAFACADCFVKQDSFKDFIDHVRKHRKILR</sequence>
<gene>
    <name evidence="4" type="ORF">EVAR_64391_1</name>
</gene>
<feature type="region of interest" description="Disordered" evidence="2">
    <location>
        <begin position="92"/>
        <end position="118"/>
    </location>
</feature>
<reference evidence="4 5" key="1">
    <citation type="journal article" date="2019" name="Commun. Biol.">
        <title>The bagworm genome reveals a unique fibroin gene that provides high tensile strength.</title>
        <authorList>
            <person name="Kono N."/>
            <person name="Nakamura H."/>
            <person name="Ohtoshi R."/>
            <person name="Tomita M."/>
            <person name="Numata K."/>
            <person name="Arakawa K."/>
        </authorList>
    </citation>
    <scope>NUCLEOTIDE SEQUENCE [LARGE SCALE GENOMIC DNA]</scope>
</reference>
<name>A0A4C1SJ20_EUMVA</name>
<dbReference type="PROSITE" id="PS00028">
    <property type="entry name" value="ZINC_FINGER_C2H2_1"/>
    <property type="match status" value="1"/>
</dbReference>
<keyword evidence="5" id="KW-1185">Reference proteome</keyword>
<dbReference type="Proteomes" id="UP000299102">
    <property type="component" value="Unassembled WGS sequence"/>
</dbReference>
<feature type="binding site" evidence="1">
    <location>
        <position position="58"/>
    </location>
    <ligand>
        <name>Zn(2+)</name>
        <dbReference type="ChEBI" id="CHEBI:29105"/>
    </ligand>
</feature>
<comment type="caution">
    <text evidence="4">The sequence shown here is derived from an EMBL/GenBank/DDBJ whole genome shotgun (WGS) entry which is preliminary data.</text>
</comment>
<dbReference type="Gene3D" id="3.40.1800.20">
    <property type="match status" value="1"/>
</dbReference>
<keyword evidence="1" id="KW-0862">Zinc</keyword>
<dbReference type="InterPro" id="IPR013087">
    <property type="entry name" value="Znf_C2H2_type"/>
</dbReference>
<keyword evidence="1" id="KW-0479">Metal-binding</keyword>
<feature type="domain" description="ZAD" evidence="3">
    <location>
        <begin position="7"/>
        <end position="85"/>
    </location>
</feature>
<protein>
    <recommendedName>
        <fullName evidence="3">ZAD domain-containing protein</fullName>
    </recommendedName>
</protein>
<dbReference type="SMART" id="SM00355">
    <property type="entry name" value="ZnF_C2H2"/>
    <property type="match status" value="2"/>
</dbReference>
<organism evidence="4 5">
    <name type="scientific">Eumeta variegata</name>
    <name type="common">Bagworm moth</name>
    <name type="synonym">Eumeta japonica</name>
    <dbReference type="NCBI Taxonomy" id="151549"/>
    <lineage>
        <taxon>Eukaryota</taxon>
        <taxon>Metazoa</taxon>
        <taxon>Ecdysozoa</taxon>
        <taxon>Arthropoda</taxon>
        <taxon>Hexapoda</taxon>
        <taxon>Insecta</taxon>
        <taxon>Pterygota</taxon>
        <taxon>Neoptera</taxon>
        <taxon>Endopterygota</taxon>
        <taxon>Lepidoptera</taxon>
        <taxon>Glossata</taxon>
        <taxon>Ditrysia</taxon>
        <taxon>Tineoidea</taxon>
        <taxon>Psychidae</taxon>
        <taxon>Oiketicinae</taxon>
        <taxon>Eumeta</taxon>
    </lineage>
</organism>
<dbReference type="EMBL" id="BGZK01003521">
    <property type="protein sequence ID" value="GBP02162.1"/>
    <property type="molecule type" value="Genomic_DNA"/>
</dbReference>
<evidence type="ECO:0000313" key="4">
    <source>
        <dbReference type="EMBL" id="GBP02162.1"/>
    </source>
</evidence>
<dbReference type="InterPro" id="IPR012934">
    <property type="entry name" value="Znf_AD"/>
</dbReference>
<dbReference type="PROSITE" id="PS51915">
    <property type="entry name" value="ZAD"/>
    <property type="match status" value="1"/>
</dbReference>
<feature type="compositionally biased region" description="Basic and acidic residues" evidence="2">
    <location>
        <begin position="92"/>
        <end position="106"/>
    </location>
</feature>
<dbReference type="SMART" id="SM00868">
    <property type="entry name" value="zf-AD"/>
    <property type="match status" value="1"/>
</dbReference>
<accession>A0A4C1SJ20</accession>
<keyword evidence="1" id="KW-0863">Zinc-finger</keyword>
<feature type="binding site" evidence="1">
    <location>
        <position position="12"/>
    </location>
    <ligand>
        <name>Zn(2+)</name>
        <dbReference type="ChEBI" id="CHEBI:29105"/>
    </ligand>
</feature>
<feature type="binding site" evidence="1">
    <location>
        <position position="61"/>
    </location>
    <ligand>
        <name>Zn(2+)</name>
        <dbReference type="ChEBI" id="CHEBI:29105"/>
    </ligand>
</feature>
<dbReference type="GO" id="GO:0008270">
    <property type="term" value="F:zinc ion binding"/>
    <property type="evidence" value="ECO:0007669"/>
    <property type="project" value="UniProtKB-UniRule"/>
</dbReference>
<evidence type="ECO:0000256" key="2">
    <source>
        <dbReference type="SAM" id="MobiDB-lite"/>
    </source>
</evidence>